<keyword evidence="1" id="KW-1185">Reference proteome</keyword>
<evidence type="ECO:0000313" key="1">
    <source>
        <dbReference type="Proteomes" id="UP001652625"/>
    </source>
</evidence>
<sequence>MDINLLSVIKEELNSCNNIKEHEFDCSSLELAESEEQARSQQLYALTNDIKVACDQYILLTECKFQTDLIYRFGKDYLLETEENHLDSLFEKINTSINSSACNEDNEFSIFNKEKLFTCLSYQRLCPLCSGMIESCNTGILKRLAIFERCKSMKKSCMSFTTIRNQKWIRVTVTGSCPACIFRSDSNYKIEIQTTPEIENISEQIESLLENPVSFVREFIWRWIDITIT</sequence>
<proteinExistence type="predicted"/>
<dbReference type="GeneID" id="101235216"/>
<reference evidence="2" key="1">
    <citation type="submission" date="2025-08" db="UniProtKB">
        <authorList>
            <consortium name="RefSeq"/>
        </authorList>
    </citation>
    <scope>IDENTIFICATION</scope>
</reference>
<evidence type="ECO:0000313" key="2">
    <source>
        <dbReference type="RefSeq" id="XP_065661524.1"/>
    </source>
</evidence>
<dbReference type="RefSeq" id="XP_065661524.1">
    <property type="nucleotide sequence ID" value="XM_065805452.1"/>
</dbReference>
<name>A0ABM4CIE5_HYDVU</name>
<protein>
    <submittedName>
        <fullName evidence="2">Uncharacterized protein LOC101235216 isoform X2</fullName>
    </submittedName>
</protein>
<gene>
    <name evidence="2" type="primary">LOC101235216</name>
</gene>
<organism evidence="1 2">
    <name type="scientific">Hydra vulgaris</name>
    <name type="common">Hydra</name>
    <name type="synonym">Hydra attenuata</name>
    <dbReference type="NCBI Taxonomy" id="6087"/>
    <lineage>
        <taxon>Eukaryota</taxon>
        <taxon>Metazoa</taxon>
        <taxon>Cnidaria</taxon>
        <taxon>Hydrozoa</taxon>
        <taxon>Hydroidolina</taxon>
        <taxon>Anthoathecata</taxon>
        <taxon>Aplanulata</taxon>
        <taxon>Hydridae</taxon>
        <taxon>Hydra</taxon>
    </lineage>
</organism>
<dbReference type="Proteomes" id="UP001652625">
    <property type="component" value="Chromosome 09"/>
</dbReference>
<accession>A0ABM4CIE5</accession>